<feature type="transmembrane region" description="Helical" evidence="2">
    <location>
        <begin position="427"/>
        <end position="452"/>
    </location>
</feature>
<dbReference type="InterPro" id="IPR045301">
    <property type="entry name" value="GEX3-like"/>
</dbReference>
<dbReference type="PANTHER" id="PTHR37253:SF1">
    <property type="entry name" value="PROTEIN GAMETE EXPRESSED 3"/>
    <property type="match status" value="1"/>
</dbReference>
<keyword evidence="1" id="KW-0175">Coiled coil</keyword>
<evidence type="ECO:0000313" key="5">
    <source>
        <dbReference type="Proteomes" id="UP000008311"/>
    </source>
</evidence>
<proteinExistence type="predicted"/>
<keyword evidence="2" id="KW-1133">Transmembrane helix</keyword>
<dbReference type="EMBL" id="EQ973978">
    <property type="protein sequence ID" value="EEF36397.1"/>
    <property type="molecule type" value="Genomic_DNA"/>
</dbReference>
<dbReference type="Gene3D" id="2.130.10.10">
    <property type="entry name" value="YVTN repeat-like/Quinoprotein amine dehydrogenase"/>
    <property type="match status" value="1"/>
</dbReference>
<dbReference type="InterPro" id="IPR015943">
    <property type="entry name" value="WD40/YVTN_repeat-like_dom_sf"/>
</dbReference>
<name>B9SJ04_RICCO</name>
<organism evidence="4 5">
    <name type="scientific">Ricinus communis</name>
    <name type="common">Castor bean</name>
    <dbReference type="NCBI Taxonomy" id="3988"/>
    <lineage>
        <taxon>Eukaryota</taxon>
        <taxon>Viridiplantae</taxon>
        <taxon>Streptophyta</taxon>
        <taxon>Embryophyta</taxon>
        <taxon>Tracheophyta</taxon>
        <taxon>Spermatophyta</taxon>
        <taxon>Magnoliopsida</taxon>
        <taxon>eudicotyledons</taxon>
        <taxon>Gunneridae</taxon>
        <taxon>Pentapetalae</taxon>
        <taxon>rosids</taxon>
        <taxon>fabids</taxon>
        <taxon>Malpighiales</taxon>
        <taxon>Euphorbiaceae</taxon>
        <taxon>Acalyphoideae</taxon>
        <taxon>Acalypheae</taxon>
        <taxon>Ricinus</taxon>
    </lineage>
</organism>
<feature type="signal peptide" evidence="3">
    <location>
        <begin position="1"/>
        <end position="18"/>
    </location>
</feature>
<protein>
    <recommendedName>
        <fullName evidence="6">Protein GAMETE EXPRESSED 3</fullName>
    </recommendedName>
</protein>
<dbReference type="GO" id="GO:0010183">
    <property type="term" value="P:pollen tube guidance"/>
    <property type="evidence" value="ECO:0000318"/>
    <property type="project" value="GO_Central"/>
</dbReference>
<dbReference type="GO" id="GO:0005886">
    <property type="term" value="C:plasma membrane"/>
    <property type="evidence" value="ECO:0000318"/>
    <property type="project" value="GO_Central"/>
</dbReference>
<dbReference type="Proteomes" id="UP000008311">
    <property type="component" value="Unassembled WGS sequence"/>
</dbReference>
<dbReference type="AlphaFoldDB" id="B9SJ04"/>
<keyword evidence="2" id="KW-0472">Membrane</keyword>
<evidence type="ECO:0000313" key="4">
    <source>
        <dbReference type="EMBL" id="EEF36397.1"/>
    </source>
</evidence>
<evidence type="ECO:0000256" key="1">
    <source>
        <dbReference type="SAM" id="Coils"/>
    </source>
</evidence>
<dbReference type="FunFam" id="2.130.10.10:FF:001929">
    <property type="entry name" value="Protein GAMETE EXPRESSED 3"/>
    <property type="match status" value="1"/>
</dbReference>
<dbReference type="STRING" id="3988.B9SJ04"/>
<dbReference type="InterPro" id="IPR011047">
    <property type="entry name" value="Quinoprotein_ADH-like_sf"/>
</dbReference>
<gene>
    <name evidence="4" type="ORF">RCOM_0597480</name>
</gene>
<dbReference type="SMART" id="SM00564">
    <property type="entry name" value="PQQ"/>
    <property type="match status" value="3"/>
</dbReference>
<dbReference type="SUPFAM" id="SSF50998">
    <property type="entry name" value="Quinoprotein alcohol dehydrogenase-like"/>
    <property type="match status" value="1"/>
</dbReference>
<evidence type="ECO:0000256" key="2">
    <source>
        <dbReference type="SAM" id="Phobius"/>
    </source>
</evidence>
<dbReference type="InParanoid" id="B9SJ04"/>
<sequence length="579" mass="64058">MSIIFLLFLPLMISSAYADSISTANYPYALGQLGSTRTSSRLSKPLIGDDDGRIYTCSDRIFFAFESNGSIAWSLHLAYTCNSSMAPVHGGRGKIYLIAENRVLNINLLNLRTSTPTSEVFFGPEKGQEGAGEIIGLAVSTLSSSVFINIKNRGLFAYMMRGQLLWSAGPVLSQFGYRLGCRKGISDCYFNSVPMIDRCEASLYISNTAGEVYSLSLHSPHFNWVQDLSSFDRDFTLTPGNNGLLYVTVPTKAIVLALGVSMGDILWQKNIGPFSVVDCTPVVDSNGWISIGSLDGFLYSISPTGEVKKFTKASELNYVIQVSPFLDCSGYAVYISQAEMVGKVSHILGEYNYVSAMIPKGVVFTLMVPTTGAVYWSESYPGQFSSSLSQSDLQHFAFDEGILLAFITASRTGNTLPCRSKSNERTIMLFLLYESIVLVVLAGLVRFCCIFWSKKKLQRQDLAVFLERRRSLQRQKKELSRTITELEQKAAEEAVGNQAMEELGDLVRERQGIERKLSTTYSLGRDGARLQSNSILPSSSEAASSSKLFLNQLSVESMQRRCSKKSLWLKRRRTLSSTN</sequence>
<evidence type="ECO:0008006" key="6">
    <source>
        <dbReference type="Google" id="ProtNLM"/>
    </source>
</evidence>
<keyword evidence="5" id="KW-1185">Reference proteome</keyword>
<dbReference type="eggNOG" id="ENOG502QSCU">
    <property type="taxonomic scope" value="Eukaryota"/>
</dbReference>
<feature type="chain" id="PRO_5002891836" description="Protein GAMETE EXPRESSED 3" evidence="3">
    <location>
        <begin position="19"/>
        <end position="579"/>
    </location>
</feature>
<keyword evidence="3" id="KW-0732">Signal</keyword>
<accession>B9SJ04</accession>
<dbReference type="InterPro" id="IPR018391">
    <property type="entry name" value="PQQ_b-propeller_rpt"/>
</dbReference>
<dbReference type="PANTHER" id="PTHR37253">
    <property type="entry name" value="PROTEIN GAMETE EXPRESSED 3"/>
    <property type="match status" value="1"/>
</dbReference>
<keyword evidence="2" id="KW-0812">Transmembrane</keyword>
<evidence type="ECO:0000256" key="3">
    <source>
        <dbReference type="SAM" id="SignalP"/>
    </source>
</evidence>
<reference evidence="5" key="1">
    <citation type="journal article" date="2010" name="Nat. Biotechnol.">
        <title>Draft genome sequence of the oilseed species Ricinus communis.</title>
        <authorList>
            <person name="Chan A.P."/>
            <person name="Crabtree J."/>
            <person name="Zhao Q."/>
            <person name="Lorenzi H."/>
            <person name="Orvis J."/>
            <person name="Puiu D."/>
            <person name="Melake-Berhan A."/>
            <person name="Jones K.M."/>
            <person name="Redman J."/>
            <person name="Chen G."/>
            <person name="Cahoon E.B."/>
            <person name="Gedil M."/>
            <person name="Stanke M."/>
            <person name="Haas B.J."/>
            <person name="Wortman J.R."/>
            <person name="Fraser-Liggett C.M."/>
            <person name="Ravel J."/>
            <person name="Rabinowicz P.D."/>
        </authorList>
    </citation>
    <scope>NUCLEOTIDE SEQUENCE [LARGE SCALE GENOMIC DNA]</scope>
    <source>
        <strain evidence="5">cv. Hale</strain>
    </source>
</reference>
<feature type="coiled-coil region" evidence="1">
    <location>
        <begin position="462"/>
        <end position="492"/>
    </location>
</feature>
<dbReference type="GO" id="GO:0009793">
    <property type="term" value="P:embryo development ending in seed dormancy"/>
    <property type="evidence" value="ECO:0000318"/>
    <property type="project" value="GO_Central"/>
</dbReference>